<organism evidence="7 8">
    <name type="scientific">Emiliania huxleyi (strain CCMP1516)</name>
    <dbReference type="NCBI Taxonomy" id="280463"/>
    <lineage>
        <taxon>Eukaryota</taxon>
        <taxon>Haptista</taxon>
        <taxon>Haptophyta</taxon>
        <taxon>Prymnesiophyceae</taxon>
        <taxon>Isochrysidales</taxon>
        <taxon>Noelaerhabdaceae</taxon>
        <taxon>Emiliania</taxon>
    </lineage>
</organism>
<keyword evidence="4 6" id="KW-0472">Membrane</keyword>
<feature type="transmembrane region" description="Helical" evidence="6">
    <location>
        <begin position="348"/>
        <end position="364"/>
    </location>
</feature>
<evidence type="ECO:0000256" key="1">
    <source>
        <dbReference type="ARBA" id="ARBA00004141"/>
    </source>
</evidence>
<feature type="transmembrane region" description="Helical" evidence="6">
    <location>
        <begin position="31"/>
        <end position="53"/>
    </location>
</feature>
<keyword evidence="2 6" id="KW-0812">Transmembrane</keyword>
<dbReference type="OMA" id="SGHDQEI"/>
<feature type="region of interest" description="Disordered" evidence="5">
    <location>
        <begin position="1"/>
        <end position="23"/>
    </location>
</feature>
<dbReference type="AlphaFoldDB" id="A0A0D3K4Z9"/>
<dbReference type="HOGENOM" id="CLU_480988_0_0_1"/>
<feature type="transmembrane region" description="Helical" evidence="6">
    <location>
        <begin position="235"/>
        <end position="254"/>
    </location>
</feature>
<feature type="transmembrane region" description="Helical" evidence="6">
    <location>
        <begin position="439"/>
        <end position="458"/>
    </location>
</feature>
<evidence type="ECO:0000256" key="5">
    <source>
        <dbReference type="SAM" id="MobiDB-lite"/>
    </source>
</evidence>
<dbReference type="PANTHER" id="PTHR21576:SF158">
    <property type="entry name" value="RIBOSOMAL RNA-PROCESSING PROTEIN 12-LIKE CONSERVED DOMAIN-CONTAINING PROTEIN"/>
    <property type="match status" value="1"/>
</dbReference>
<sequence length="567" mass="59566">MDTVKEGAVLTGGSSAGSSSDDDSMRRRWRLILCSAATEYSAGAILAMGAWQAELRDVLGLTTGQTMSIGAAIFFGTFFAFLGGRAFDALGPRRTVLLGGGMACLGYLTLFTAVRFSDRLSSRAKLTLATAGSVLAGYACGNLLDLSASMACSLSFPHERAAVVGYMKAVLATSAGLWALLWVNVFAVVSSLASYLACAAATVLTLSCLTASGIVVLPEGEDYRRPFDHADTVKLVFAVVSALAVAICTVAASSLRSAGLMGPTPAFGYAALAIAAAPACIIFLPSTKQRVSLRTTILVAEAATKLRRRTSFLSSRHSVYEVLSRGEAAPSSEYAGIPFCVAVRGSEFWLIWFVAFAILGAGNASNQNLAFVLESAADPDDTGLAVGLFALTSTVVRVAVGIVSDKCQHILSRVSMIPIVSASALVSQCLLALPNISSIMLGVFFSALSFGGFLTLFLPVLNEMYGRREFGVICGVQFVCQAVASFCISLELMPGLYQAAATRHGTITCVGPDCYQAYSGLASFLVVALLNLVGLGASLCLAWRIRAHKLPAERIAMRRHVEKLGYD</sequence>
<evidence type="ECO:0000256" key="6">
    <source>
        <dbReference type="SAM" id="Phobius"/>
    </source>
</evidence>
<protein>
    <recommendedName>
        <fullName evidence="9">Nodulin-like domain-containing protein</fullName>
    </recommendedName>
</protein>
<comment type="subcellular location">
    <subcellularLocation>
        <location evidence="1">Membrane</location>
        <topology evidence="1">Multi-pass membrane protein</topology>
    </subcellularLocation>
</comment>
<dbReference type="PANTHER" id="PTHR21576">
    <property type="entry name" value="UNCHARACTERIZED NODULIN-LIKE PROTEIN"/>
    <property type="match status" value="1"/>
</dbReference>
<feature type="transmembrane region" description="Helical" evidence="6">
    <location>
        <begin position="470"/>
        <end position="493"/>
    </location>
</feature>
<evidence type="ECO:0000256" key="4">
    <source>
        <dbReference type="ARBA" id="ARBA00023136"/>
    </source>
</evidence>
<reference evidence="7" key="2">
    <citation type="submission" date="2024-10" db="UniProtKB">
        <authorList>
            <consortium name="EnsemblProtists"/>
        </authorList>
    </citation>
    <scope>IDENTIFICATION</scope>
</reference>
<keyword evidence="3 6" id="KW-1133">Transmembrane helix</keyword>
<evidence type="ECO:0000313" key="7">
    <source>
        <dbReference type="EnsemblProtists" id="EOD30834"/>
    </source>
</evidence>
<evidence type="ECO:0008006" key="9">
    <source>
        <dbReference type="Google" id="ProtNLM"/>
    </source>
</evidence>
<feature type="transmembrane region" description="Helical" evidence="6">
    <location>
        <begin position="410"/>
        <end position="433"/>
    </location>
</feature>
<feature type="transmembrane region" description="Helical" evidence="6">
    <location>
        <begin position="193"/>
        <end position="215"/>
    </location>
</feature>
<evidence type="ECO:0000256" key="3">
    <source>
        <dbReference type="ARBA" id="ARBA00022989"/>
    </source>
</evidence>
<dbReference type="Proteomes" id="UP000013827">
    <property type="component" value="Unassembled WGS sequence"/>
</dbReference>
<accession>A0A0D3K4Z9</accession>
<feature type="transmembrane region" description="Helical" evidence="6">
    <location>
        <begin position="165"/>
        <end position="187"/>
    </location>
</feature>
<dbReference type="PaxDb" id="2903-EOD30834"/>
<dbReference type="InterPro" id="IPR036259">
    <property type="entry name" value="MFS_trans_sf"/>
</dbReference>
<evidence type="ECO:0000313" key="8">
    <source>
        <dbReference type="Proteomes" id="UP000013827"/>
    </source>
</evidence>
<feature type="transmembrane region" description="Helical" evidence="6">
    <location>
        <begin position="266"/>
        <end position="284"/>
    </location>
</feature>
<dbReference type="GO" id="GO:0016020">
    <property type="term" value="C:membrane"/>
    <property type="evidence" value="ECO:0007669"/>
    <property type="project" value="UniProtKB-SubCell"/>
</dbReference>
<feature type="transmembrane region" description="Helical" evidence="6">
    <location>
        <begin position="96"/>
        <end position="114"/>
    </location>
</feature>
<reference evidence="8" key="1">
    <citation type="journal article" date="2013" name="Nature">
        <title>Pan genome of the phytoplankton Emiliania underpins its global distribution.</title>
        <authorList>
            <person name="Read B.A."/>
            <person name="Kegel J."/>
            <person name="Klute M.J."/>
            <person name="Kuo A."/>
            <person name="Lefebvre S.C."/>
            <person name="Maumus F."/>
            <person name="Mayer C."/>
            <person name="Miller J."/>
            <person name="Monier A."/>
            <person name="Salamov A."/>
            <person name="Young J."/>
            <person name="Aguilar M."/>
            <person name="Claverie J.M."/>
            <person name="Frickenhaus S."/>
            <person name="Gonzalez K."/>
            <person name="Herman E.K."/>
            <person name="Lin Y.C."/>
            <person name="Napier J."/>
            <person name="Ogata H."/>
            <person name="Sarno A.F."/>
            <person name="Shmutz J."/>
            <person name="Schroeder D."/>
            <person name="de Vargas C."/>
            <person name="Verret F."/>
            <person name="von Dassow P."/>
            <person name="Valentin K."/>
            <person name="Van de Peer Y."/>
            <person name="Wheeler G."/>
            <person name="Dacks J.B."/>
            <person name="Delwiche C.F."/>
            <person name="Dyhrman S.T."/>
            <person name="Glockner G."/>
            <person name="John U."/>
            <person name="Richards T."/>
            <person name="Worden A.Z."/>
            <person name="Zhang X."/>
            <person name="Grigoriev I.V."/>
            <person name="Allen A.E."/>
            <person name="Bidle K."/>
            <person name="Borodovsky M."/>
            <person name="Bowler C."/>
            <person name="Brownlee C."/>
            <person name="Cock J.M."/>
            <person name="Elias M."/>
            <person name="Gladyshev V.N."/>
            <person name="Groth M."/>
            <person name="Guda C."/>
            <person name="Hadaegh A."/>
            <person name="Iglesias-Rodriguez M.D."/>
            <person name="Jenkins J."/>
            <person name="Jones B.M."/>
            <person name="Lawson T."/>
            <person name="Leese F."/>
            <person name="Lindquist E."/>
            <person name="Lobanov A."/>
            <person name="Lomsadze A."/>
            <person name="Malik S.B."/>
            <person name="Marsh M.E."/>
            <person name="Mackinder L."/>
            <person name="Mock T."/>
            <person name="Mueller-Roeber B."/>
            <person name="Pagarete A."/>
            <person name="Parker M."/>
            <person name="Probert I."/>
            <person name="Quesneville H."/>
            <person name="Raines C."/>
            <person name="Rensing S.A."/>
            <person name="Riano-Pachon D.M."/>
            <person name="Richier S."/>
            <person name="Rokitta S."/>
            <person name="Shiraiwa Y."/>
            <person name="Soanes D.M."/>
            <person name="van der Giezen M."/>
            <person name="Wahlund T.M."/>
            <person name="Williams B."/>
            <person name="Wilson W."/>
            <person name="Wolfe G."/>
            <person name="Wurch L.L."/>
        </authorList>
    </citation>
    <scope>NUCLEOTIDE SEQUENCE</scope>
</reference>
<dbReference type="Gene3D" id="1.20.1250.20">
    <property type="entry name" value="MFS general substrate transporter like domains"/>
    <property type="match status" value="1"/>
</dbReference>
<dbReference type="KEGG" id="ehx:EMIHUDRAFT_232451"/>
<keyword evidence="8" id="KW-1185">Reference proteome</keyword>
<feature type="transmembrane region" description="Helical" evidence="6">
    <location>
        <begin position="384"/>
        <end position="403"/>
    </location>
</feature>
<proteinExistence type="predicted"/>
<dbReference type="RefSeq" id="XP_005783263.1">
    <property type="nucleotide sequence ID" value="XM_005783206.1"/>
</dbReference>
<dbReference type="GeneID" id="17276108"/>
<dbReference type="SUPFAM" id="SSF103473">
    <property type="entry name" value="MFS general substrate transporter"/>
    <property type="match status" value="1"/>
</dbReference>
<feature type="transmembrane region" description="Helical" evidence="6">
    <location>
        <begin position="521"/>
        <end position="545"/>
    </location>
</feature>
<name>A0A0D3K4Z9_EMIH1</name>
<evidence type="ECO:0000256" key="2">
    <source>
        <dbReference type="ARBA" id="ARBA00022692"/>
    </source>
</evidence>
<feature type="transmembrane region" description="Helical" evidence="6">
    <location>
        <begin position="65"/>
        <end position="84"/>
    </location>
</feature>
<dbReference type="EnsemblProtists" id="EOD30834">
    <property type="protein sequence ID" value="EOD30834"/>
    <property type="gene ID" value="EMIHUDRAFT_232451"/>
</dbReference>